<dbReference type="EMBL" id="JAVIJP010000099">
    <property type="protein sequence ID" value="KAL3615767.1"/>
    <property type="molecule type" value="Genomic_DNA"/>
</dbReference>
<feature type="domain" description="Poly(A) RNA polymerase mitochondrial-like central palm" evidence="2">
    <location>
        <begin position="39"/>
        <end position="158"/>
    </location>
</feature>
<dbReference type="InterPro" id="IPR058921">
    <property type="entry name" value="PAP/OAS1-rel"/>
</dbReference>
<evidence type="ECO:0000259" key="2">
    <source>
        <dbReference type="Pfam" id="PF22600"/>
    </source>
</evidence>
<dbReference type="Gene3D" id="3.30.460.10">
    <property type="entry name" value="Beta Polymerase, domain 2"/>
    <property type="match status" value="1"/>
</dbReference>
<protein>
    <recommendedName>
        <fullName evidence="6">Polymerase nucleotidyl transferase domain-containing protein</fullName>
    </recommendedName>
</protein>
<feature type="region of interest" description="Disordered" evidence="1">
    <location>
        <begin position="404"/>
        <end position="424"/>
    </location>
</feature>
<dbReference type="AlphaFoldDB" id="A0ABD3BG33"/>
<evidence type="ECO:0000313" key="5">
    <source>
        <dbReference type="Proteomes" id="UP001632038"/>
    </source>
</evidence>
<dbReference type="PANTHER" id="PTHR45979:SF2">
    <property type="entry name" value="PAP_OAS1 SUBSTRATE-BINDING DOMAIN SUPERFAMILY"/>
    <property type="match status" value="1"/>
</dbReference>
<name>A0ABD3BG33_9LAMI</name>
<feature type="domain" description="PAP/OAS1 substrate-binding-related" evidence="3">
    <location>
        <begin position="171"/>
        <end position="362"/>
    </location>
</feature>
<feature type="compositionally biased region" description="Low complexity" evidence="1">
    <location>
        <begin position="413"/>
        <end position="424"/>
    </location>
</feature>
<evidence type="ECO:0000313" key="4">
    <source>
        <dbReference type="EMBL" id="KAL3615767.1"/>
    </source>
</evidence>
<evidence type="ECO:0000259" key="3">
    <source>
        <dbReference type="Pfam" id="PF26180"/>
    </source>
</evidence>
<dbReference type="Proteomes" id="UP001632038">
    <property type="component" value="Unassembled WGS sequence"/>
</dbReference>
<feature type="compositionally biased region" description="Polar residues" evidence="1">
    <location>
        <begin position="563"/>
        <end position="581"/>
    </location>
</feature>
<dbReference type="InterPro" id="IPR058920">
    <property type="entry name" value="PAP-OAS1-bd-rel"/>
</dbReference>
<evidence type="ECO:0000256" key="1">
    <source>
        <dbReference type="SAM" id="MobiDB-lite"/>
    </source>
</evidence>
<dbReference type="InterPro" id="IPR054708">
    <property type="entry name" value="MTPAP-like_central"/>
</dbReference>
<dbReference type="InterPro" id="IPR043519">
    <property type="entry name" value="NT_sf"/>
</dbReference>
<dbReference type="Pfam" id="PF22600">
    <property type="entry name" value="MTPAP-like_central"/>
    <property type="match status" value="1"/>
</dbReference>
<dbReference type="SUPFAM" id="SSF81301">
    <property type="entry name" value="Nucleotidyltransferase"/>
    <property type="match status" value="1"/>
</dbReference>
<comment type="caution">
    <text evidence="4">The sequence shown here is derived from an EMBL/GenBank/DDBJ whole genome shotgun (WGS) entry which is preliminary data.</text>
</comment>
<feature type="region of interest" description="Disordered" evidence="1">
    <location>
        <begin position="526"/>
        <end position="652"/>
    </location>
</feature>
<keyword evidence="5" id="KW-1185">Reference proteome</keyword>
<dbReference type="Gene3D" id="1.10.1410.10">
    <property type="match status" value="1"/>
</dbReference>
<accession>A0ABD3BG33</accession>
<feature type="compositionally biased region" description="Polar residues" evidence="1">
    <location>
        <begin position="595"/>
        <end position="625"/>
    </location>
</feature>
<dbReference type="PANTHER" id="PTHR45979">
    <property type="entry name" value="PAP/OAS1 SUBSTRATE-BINDING DOMAIN SUPERFAMILY"/>
    <property type="match status" value="1"/>
</dbReference>
<reference evidence="5" key="1">
    <citation type="journal article" date="2024" name="IScience">
        <title>Strigolactones Initiate the Formation of Haustorium-like Structures in Castilleja.</title>
        <authorList>
            <person name="Buerger M."/>
            <person name="Peterson D."/>
            <person name="Chory J."/>
        </authorList>
    </citation>
    <scope>NUCLEOTIDE SEQUENCE [LARGE SCALE GENOMIC DNA]</scope>
</reference>
<evidence type="ECO:0008006" key="6">
    <source>
        <dbReference type="Google" id="ProtNLM"/>
    </source>
</evidence>
<dbReference type="SUPFAM" id="SSF81631">
    <property type="entry name" value="PAP/OAS1 substrate-binding domain"/>
    <property type="match status" value="1"/>
</dbReference>
<gene>
    <name evidence="4" type="ORF">CASFOL_040061</name>
</gene>
<proteinExistence type="predicted"/>
<dbReference type="CDD" id="cd05402">
    <property type="entry name" value="NT_PAP_TUTase"/>
    <property type="match status" value="1"/>
</dbReference>
<organism evidence="4 5">
    <name type="scientific">Castilleja foliolosa</name>
    <dbReference type="NCBI Taxonomy" id="1961234"/>
    <lineage>
        <taxon>Eukaryota</taxon>
        <taxon>Viridiplantae</taxon>
        <taxon>Streptophyta</taxon>
        <taxon>Embryophyta</taxon>
        <taxon>Tracheophyta</taxon>
        <taxon>Spermatophyta</taxon>
        <taxon>Magnoliopsida</taxon>
        <taxon>eudicotyledons</taxon>
        <taxon>Gunneridae</taxon>
        <taxon>Pentapetalae</taxon>
        <taxon>asterids</taxon>
        <taxon>lamiids</taxon>
        <taxon>Lamiales</taxon>
        <taxon>Orobanchaceae</taxon>
        <taxon>Pedicularideae</taxon>
        <taxon>Castillejinae</taxon>
        <taxon>Castilleja</taxon>
    </lineage>
</organism>
<dbReference type="Pfam" id="PF26180">
    <property type="entry name" value="PAP-OAS1"/>
    <property type="match status" value="1"/>
</dbReference>
<sequence>MGDFLEGGAAAELRPLASPSTSLADIGAENWVTAERAARDIIQKVQPNPVSEDRRKKVVDFIQTLIKSSLGAEVFPYGSVPLKTYLPDGDIDLTTFGCSNIEDTLAENIKLILEEEERKASSVFVVKDVQLIRAEVRIVKCIVEDIVVDISINQIGGLCTLCFLEQVDRLIGKDHLFKRSIILIKAWCYYESRVLGAHHGLISTYALETMVLYIFHLFHSTLDGPLAVLFKFLNYFSNFDWEAYCISLSGPVRVSSLPAFIVEMPEGSDTDLLLSSAFLTSCVGMFSVPAKMAGISRGFQQKHLNIFDPLKEINNLGRSVSKGNFYRIRSAFAYGASKLAHILSQPSDSIANELSKFFPNTMSRNGGGPGVQDIECQASNSNEAARAVGKPHFAPHLYFSNPNPEDANHMGLEEGPSESSSSSTLSGDYELYMRCLQYGRYCYELDLGMRSMPLPPLSALPYPNSGPWDGMLPVSHYKSNVFLYPHHSVPRPGPSPYGVQPVLLPGVALSWDDVPKPRGTGMYFPNRIQPPQGYRSSPSRPVHNNGGNRMVFEPNMPERNSHKVSQCSPRTDVHPSSNGSFDQPEKVGVFDSAASPISSPERSRRQNPILSSTKTLSGVQSSESPLHTEPDRILLGSSYRLKDEDDFPPLPV</sequence>